<dbReference type="PANTHER" id="PTHR36191:SF4">
    <property type="entry name" value="VWFD DOMAIN-CONTAINING PROTEIN"/>
    <property type="match status" value="1"/>
</dbReference>
<dbReference type="EMBL" id="JARQWQ010000063">
    <property type="protein sequence ID" value="KAK2555325.1"/>
    <property type="molecule type" value="Genomic_DNA"/>
</dbReference>
<evidence type="ECO:0000256" key="1">
    <source>
        <dbReference type="ARBA" id="ARBA00022729"/>
    </source>
</evidence>
<dbReference type="AlphaFoldDB" id="A0AAD9Q6N9"/>
<proteinExistence type="predicted"/>
<reference evidence="5" key="2">
    <citation type="journal article" date="2023" name="Science">
        <title>Genomic signatures of disease resistance in endangered staghorn corals.</title>
        <authorList>
            <person name="Vollmer S.V."/>
            <person name="Selwyn J.D."/>
            <person name="Despard B.A."/>
            <person name="Roesel C.L."/>
        </authorList>
    </citation>
    <scope>NUCLEOTIDE SEQUENCE</scope>
    <source>
        <strain evidence="5">K2</strain>
    </source>
</reference>
<evidence type="ECO:0000256" key="3">
    <source>
        <dbReference type="SAM" id="MobiDB-lite"/>
    </source>
</evidence>
<evidence type="ECO:0000256" key="2">
    <source>
        <dbReference type="ARBA" id="ARBA00023157"/>
    </source>
</evidence>
<organism evidence="5 6">
    <name type="scientific">Acropora cervicornis</name>
    <name type="common">Staghorn coral</name>
    <dbReference type="NCBI Taxonomy" id="6130"/>
    <lineage>
        <taxon>Eukaryota</taxon>
        <taxon>Metazoa</taxon>
        <taxon>Cnidaria</taxon>
        <taxon>Anthozoa</taxon>
        <taxon>Hexacorallia</taxon>
        <taxon>Scleractinia</taxon>
        <taxon>Astrocoeniina</taxon>
        <taxon>Acroporidae</taxon>
        <taxon>Acropora</taxon>
    </lineage>
</organism>
<sequence>MLENTKKREDDVTETFDGKNVNTLRKADQSQISYGKVGCYKDNQVNPQPLPELLADLTKEIDWYDLDRVIQKCATLAKVKDYTVFGMQSLGHCRSGKNAENTYNKDGKSSGCRSGVGGRGENMVFMLNSVSETATTSSVESSYNNLALRIYASDSKTNISPPTTKTTVNLAVSSSSFPIPPVPVLTTPNALTPTNDPSAPSLAKECKVYKTLNERDRSQGYLYKSYQGARPTCDRWLTRDWYRFTGLAGNRMPDKCVPVQRCGTLAPGWLQGGHPSVHAGVVSRMVCFSWGRDCCTWRSRISVRNCGDFYVYKLQNAPVCKLRYCGVGNSEGTTTAKPTPTTSRTNPAAMDSTMNEEDQTLNFTSE</sequence>
<evidence type="ECO:0000259" key="4">
    <source>
        <dbReference type="Pfam" id="PF23283"/>
    </source>
</evidence>
<gene>
    <name evidence="5" type="ORF">P5673_022955</name>
</gene>
<keyword evidence="6" id="KW-1185">Reference proteome</keyword>
<evidence type="ECO:0000313" key="5">
    <source>
        <dbReference type="EMBL" id="KAK2555325.1"/>
    </source>
</evidence>
<keyword evidence="1" id="KW-0732">Signal</keyword>
<feature type="compositionally biased region" description="Low complexity" evidence="3">
    <location>
        <begin position="333"/>
        <end position="345"/>
    </location>
</feature>
<accession>A0AAD9Q6N9</accession>
<evidence type="ECO:0000313" key="6">
    <source>
        <dbReference type="Proteomes" id="UP001249851"/>
    </source>
</evidence>
<protein>
    <submittedName>
        <fullName evidence="5">Uromodulin</fullName>
    </submittedName>
</protein>
<dbReference type="PANTHER" id="PTHR36191">
    <property type="entry name" value="ENDO/EXONUCLEASE/PHOSPHATASE DOMAIN-CONTAINING PROTEIN-RELATED"/>
    <property type="match status" value="1"/>
</dbReference>
<feature type="region of interest" description="Disordered" evidence="3">
    <location>
        <begin position="333"/>
        <end position="366"/>
    </location>
</feature>
<dbReference type="Proteomes" id="UP001249851">
    <property type="component" value="Unassembled WGS sequence"/>
</dbReference>
<name>A0AAD9Q6N9_ACRCE</name>
<dbReference type="InterPro" id="IPR057774">
    <property type="entry name" value="D8C_UMOD/GP2/OIT3-like"/>
</dbReference>
<dbReference type="Pfam" id="PF23283">
    <property type="entry name" value="D8C_UMOD"/>
    <property type="match status" value="1"/>
</dbReference>
<reference evidence="5" key="1">
    <citation type="journal article" date="2023" name="G3 (Bethesda)">
        <title>Whole genome assembly and annotation of the endangered Caribbean coral Acropora cervicornis.</title>
        <authorList>
            <person name="Selwyn J.D."/>
            <person name="Vollmer S.V."/>
        </authorList>
    </citation>
    <scope>NUCLEOTIDE SEQUENCE</scope>
    <source>
        <strain evidence="5">K2</strain>
    </source>
</reference>
<keyword evidence="2" id="KW-1015">Disulfide bond</keyword>
<feature type="domain" description="UMOD/GP2/OIT3-like D8C" evidence="4">
    <location>
        <begin position="250"/>
        <end position="325"/>
    </location>
</feature>
<comment type="caution">
    <text evidence="5">The sequence shown here is derived from an EMBL/GenBank/DDBJ whole genome shotgun (WGS) entry which is preliminary data.</text>
</comment>